<evidence type="ECO:0000313" key="1">
    <source>
        <dbReference type="EMBL" id="SDQ04945.1"/>
    </source>
</evidence>
<dbReference type="EMBL" id="FNKB01000002">
    <property type="protein sequence ID" value="SDQ47961.1"/>
    <property type="molecule type" value="Genomic_DNA"/>
</dbReference>
<evidence type="ECO:0000313" key="2">
    <source>
        <dbReference type="EMBL" id="SDQ47961.1"/>
    </source>
</evidence>
<name>A0A1H0XQ01_9MICO</name>
<reference evidence="1 3" key="1">
    <citation type="submission" date="2016-10" db="EMBL/GenBank/DDBJ databases">
        <authorList>
            <person name="de Groot N.N."/>
        </authorList>
    </citation>
    <scope>NUCLEOTIDE SEQUENCE [LARGE SCALE GENOMIC DNA]</scope>
    <source>
        <strain evidence="1 3">DSM 22788</strain>
    </source>
</reference>
<proteinExistence type="predicted"/>
<dbReference type="EMBL" id="FNKB01000001">
    <property type="protein sequence ID" value="SDQ04945.1"/>
    <property type="molecule type" value="Genomic_DNA"/>
</dbReference>
<sequence length="77" mass="8656">MSAAVTPIRKSAASPSPVWLSPEQVCERIPGMTTTILAERRKANLSPRYFKPSNKTVIYEQGEVDEWVRETASTPRH</sequence>
<dbReference type="STRING" id="1079994.SAMN04488565_0026"/>
<organism evidence="1 3">
    <name type="scientific">Leucobacter chromiiresistens</name>
    <dbReference type="NCBI Taxonomy" id="1079994"/>
    <lineage>
        <taxon>Bacteria</taxon>
        <taxon>Bacillati</taxon>
        <taxon>Actinomycetota</taxon>
        <taxon>Actinomycetes</taxon>
        <taxon>Micrococcales</taxon>
        <taxon>Microbacteriaceae</taxon>
        <taxon>Leucobacter</taxon>
    </lineage>
</organism>
<accession>A0A1H0XQ01</accession>
<evidence type="ECO:0000313" key="3">
    <source>
        <dbReference type="Proteomes" id="UP000182690"/>
    </source>
</evidence>
<dbReference type="AlphaFoldDB" id="A0A1H0XQ01"/>
<dbReference type="Proteomes" id="UP000182690">
    <property type="component" value="Unassembled WGS sequence"/>
</dbReference>
<protein>
    <submittedName>
        <fullName evidence="1">Uncharacterized protein</fullName>
    </submittedName>
</protein>
<gene>
    <name evidence="1" type="ORF">SAMN04488565_0026</name>
    <name evidence="2" type="ORF">SAMN04488565_2638</name>
</gene>